<evidence type="ECO:0000313" key="1">
    <source>
        <dbReference type="EMBL" id="PSR80452.1"/>
    </source>
</evidence>
<dbReference type="InParanoid" id="A0A2T3A0A8"/>
<dbReference type="Proteomes" id="UP000241462">
    <property type="component" value="Unassembled WGS sequence"/>
</dbReference>
<name>A0A2T3A0A8_9PEZI</name>
<accession>A0A2T3A0A8</accession>
<dbReference type="EMBL" id="KZ678530">
    <property type="protein sequence ID" value="PSR80452.1"/>
    <property type="molecule type" value="Genomic_DNA"/>
</dbReference>
<protein>
    <submittedName>
        <fullName evidence="1">Uncharacterized protein</fullName>
    </submittedName>
</protein>
<reference evidence="1 2" key="1">
    <citation type="journal article" date="2018" name="Mycol. Prog.">
        <title>Coniella lustricola, a new species from submerged detritus.</title>
        <authorList>
            <person name="Raudabaugh D.B."/>
            <person name="Iturriaga T."/>
            <person name="Carver A."/>
            <person name="Mondo S."/>
            <person name="Pangilinan J."/>
            <person name="Lipzen A."/>
            <person name="He G."/>
            <person name="Amirebrahimi M."/>
            <person name="Grigoriev I.V."/>
            <person name="Miller A.N."/>
        </authorList>
    </citation>
    <scope>NUCLEOTIDE SEQUENCE [LARGE SCALE GENOMIC DNA]</scope>
    <source>
        <strain evidence="1 2">B22-T-1</strain>
    </source>
</reference>
<sequence>MALSTWIPDLHQSLSSSRRIPLYVQECDCSTCSSTYRGWCWPSQVCQARTPGSARSRALQKGQFPVLTGRRSLKEPIASIALVKHPSPSHGAKRKRSDPILLFYPRRSILFQLGAFFRFLDPKCLVSAQYILGIQRVFETRYPTHSLNFSSSISQST</sequence>
<evidence type="ECO:0000313" key="2">
    <source>
        <dbReference type="Proteomes" id="UP000241462"/>
    </source>
</evidence>
<dbReference type="AlphaFoldDB" id="A0A2T3A0A8"/>
<proteinExistence type="predicted"/>
<keyword evidence="2" id="KW-1185">Reference proteome</keyword>
<gene>
    <name evidence="1" type="ORF">BD289DRAFT_64188</name>
</gene>
<organism evidence="1 2">
    <name type="scientific">Coniella lustricola</name>
    <dbReference type="NCBI Taxonomy" id="2025994"/>
    <lineage>
        <taxon>Eukaryota</taxon>
        <taxon>Fungi</taxon>
        <taxon>Dikarya</taxon>
        <taxon>Ascomycota</taxon>
        <taxon>Pezizomycotina</taxon>
        <taxon>Sordariomycetes</taxon>
        <taxon>Sordariomycetidae</taxon>
        <taxon>Diaporthales</taxon>
        <taxon>Schizoparmaceae</taxon>
        <taxon>Coniella</taxon>
    </lineage>
</organism>